<dbReference type="UniPathway" id="UPA00896">
    <property type="reaction ID" value="UER00863"/>
</dbReference>
<feature type="domain" description="Pyruvate carboxyltransferase" evidence="7">
    <location>
        <begin position="45"/>
        <end position="319"/>
    </location>
</feature>
<dbReference type="Pfam" id="PF00682">
    <property type="entry name" value="HMGL-like"/>
    <property type="match status" value="1"/>
</dbReference>
<proteinExistence type="inferred from homology"/>
<dbReference type="SUPFAM" id="SSF51569">
    <property type="entry name" value="Aldolase"/>
    <property type="match status" value="1"/>
</dbReference>
<evidence type="ECO:0000256" key="4">
    <source>
        <dbReference type="ARBA" id="ARBA00022723"/>
    </source>
</evidence>
<keyword evidence="5" id="KW-0456">Lyase</keyword>
<dbReference type="InterPro" id="IPR000138">
    <property type="entry name" value="HMG_CoA_lyase_AS"/>
</dbReference>
<dbReference type="NCBIfam" id="NF004283">
    <property type="entry name" value="PRK05692.1"/>
    <property type="match status" value="1"/>
</dbReference>
<dbReference type="AlphaFoldDB" id="A0A7S2UXZ5"/>
<dbReference type="EMBL" id="HBHR01006186">
    <property type="protein sequence ID" value="CAD9860507.1"/>
    <property type="molecule type" value="Transcribed_RNA"/>
</dbReference>
<evidence type="ECO:0000259" key="7">
    <source>
        <dbReference type="PROSITE" id="PS50991"/>
    </source>
</evidence>
<evidence type="ECO:0000256" key="2">
    <source>
        <dbReference type="ARBA" id="ARBA00009405"/>
    </source>
</evidence>
<dbReference type="GO" id="GO:0004419">
    <property type="term" value="F:hydroxymethylglutaryl-CoA lyase activity"/>
    <property type="evidence" value="ECO:0007669"/>
    <property type="project" value="UniProtKB-EC"/>
</dbReference>
<dbReference type="PANTHER" id="PTHR42738">
    <property type="entry name" value="HYDROXYMETHYLGLUTARYL-COA LYASE"/>
    <property type="match status" value="1"/>
</dbReference>
<dbReference type="GO" id="GO:0046872">
    <property type="term" value="F:metal ion binding"/>
    <property type="evidence" value="ECO:0007669"/>
    <property type="project" value="UniProtKB-KW"/>
</dbReference>
<accession>A0A7S2UXZ5</accession>
<reference evidence="8" key="1">
    <citation type="submission" date="2021-01" db="EMBL/GenBank/DDBJ databases">
        <authorList>
            <person name="Corre E."/>
            <person name="Pelletier E."/>
            <person name="Niang G."/>
            <person name="Scheremetjew M."/>
            <person name="Finn R."/>
            <person name="Kale V."/>
            <person name="Holt S."/>
            <person name="Cochrane G."/>
            <person name="Meng A."/>
            <person name="Brown T."/>
            <person name="Cohen L."/>
        </authorList>
    </citation>
    <scope>NUCLEOTIDE SEQUENCE</scope>
    <source>
        <strain evidence="8">CCMP1661</strain>
    </source>
</reference>
<dbReference type="PROSITE" id="PS01062">
    <property type="entry name" value="HMG_COA_LYASE"/>
    <property type="match status" value="1"/>
</dbReference>
<dbReference type="PROSITE" id="PS50991">
    <property type="entry name" value="PYR_CT"/>
    <property type="match status" value="1"/>
</dbReference>
<evidence type="ECO:0000256" key="5">
    <source>
        <dbReference type="ARBA" id="ARBA00023239"/>
    </source>
</evidence>
<gene>
    <name evidence="8" type="ORF">FJAP1339_LOCUS3028</name>
</gene>
<dbReference type="InterPro" id="IPR043594">
    <property type="entry name" value="HMGL"/>
</dbReference>
<protein>
    <recommendedName>
        <fullName evidence="3">hydroxymethylglutaryl-CoA lyase</fullName>
        <ecNumber evidence="3">4.1.3.4</ecNumber>
    </recommendedName>
</protein>
<dbReference type="FunFam" id="3.20.20.70:FF:000201">
    <property type="entry name" value="Hydroxymethylglutaryl-CoA lyase"/>
    <property type="match status" value="1"/>
</dbReference>
<organism evidence="8">
    <name type="scientific">Fibrocapsa japonica</name>
    <dbReference type="NCBI Taxonomy" id="94617"/>
    <lineage>
        <taxon>Eukaryota</taxon>
        <taxon>Sar</taxon>
        <taxon>Stramenopiles</taxon>
        <taxon>Ochrophyta</taxon>
        <taxon>Raphidophyceae</taxon>
        <taxon>Chattonellales</taxon>
        <taxon>Chattonellaceae</taxon>
        <taxon>Fibrocapsa</taxon>
    </lineage>
</organism>
<dbReference type="Gene3D" id="3.20.20.70">
    <property type="entry name" value="Aldolase class I"/>
    <property type="match status" value="1"/>
</dbReference>
<comment type="catalytic activity">
    <reaction evidence="6">
        <text>(3S)-3-hydroxy-3-methylglutaryl-CoA = acetoacetate + acetyl-CoA</text>
        <dbReference type="Rhea" id="RHEA:24404"/>
        <dbReference type="ChEBI" id="CHEBI:13705"/>
        <dbReference type="ChEBI" id="CHEBI:43074"/>
        <dbReference type="ChEBI" id="CHEBI:57288"/>
        <dbReference type="EC" id="4.1.3.4"/>
    </reaction>
</comment>
<dbReference type="EC" id="4.1.3.4" evidence="3"/>
<evidence type="ECO:0000256" key="1">
    <source>
        <dbReference type="ARBA" id="ARBA00005143"/>
    </source>
</evidence>
<sequence>MNCRAVIFRLWNANKITSFRSLKICGLYNSKFSTHDCVGQWPVAVKIVEVGPRDGLQNEPGVIPTATKIELINRLSDAGLQSIEATAFVSKKWVPQMGDSDEVAKGIKRKEGVNYSALTPNMKGLEGALAADIKEVAVFGAASEAFSKKNINCSIAESMQRFSQVTERAIRAGVRVRGYVSCALGCPYQGQVEPGAVAEVTESLLDLGCYEVSIADTTGVGTPGSTLRLLRHLKERKWRGAPFLEEGRLAVHFHDTYGQALPNILVALQEGINVVDSSVAGLGGCPYAKGASGNVATEDVLYMLHGMGIATGVDIDAVISAGHYISQKLGKMPNSRLGVVHPPSNLH</sequence>
<dbReference type="GO" id="GO:0006552">
    <property type="term" value="P:L-leucine catabolic process"/>
    <property type="evidence" value="ECO:0007669"/>
    <property type="project" value="TreeGrafter"/>
</dbReference>
<dbReference type="GO" id="GO:0046951">
    <property type="term" value="P:ketone body biosynthetic process"/>
    <property type="evidence" value="ECO:0007669"/>
    <property type="project" value="TreeGrafter"/>
</dbReference>
<name>A0A7S2UXZ5_9STRA</name>
<evidence type="ECO:0000256" key="6">
    <source>
        <dbReference type="ARBA" id="ARBA00049877"/>
    </source>
</evidence>
<evidence type="ECO:0000256" key="3">
    <source>
        <dbReference type="ARBA" id="ARBA00012910"/>
    </source>
</evidence>
<dbReference type="CDD" id="cd07938">
    <property type="entry name" value="DRE_TIM_HMGL"/>
    <property type="match status" value="1"/>
</dbReference>
<dbReference type="InterPro" id="IPR000891">
    <property type="entry name" value="PYR_CT"/>
</dbReference>
<dbReference type="PANTHER" id="PTHR42738:SF7">
    <property type="entry name" value="HYDROXYMETHYLGLUTARYL-COA LYASE"/>
    <property type="match status" value="1"/>
</dbReference>
<evidence type="ECO:0000313" key="8">
    <source>
        <dbReference type="EMBL" id="CAD9860507.1"/>
    </source>
</evidence>
<dbReference type="InterPro" id="IPR013785">
    <property type="entry name" value="Aldolase_TIM"/>
</dbReference>
<comment type="pathway">
    <text evidence="1">Metabolic intermediate metabolism; (S)-3-hydroxy-3-methylglutaryl-CoA degradation; acetoacetate from (S)-3-hydroxy-3-methylglutaryl-CoA: step 1/1.</text>
</comment>
<comment type="similarity">
    <text evidence="2">Belongs to the HMG-CoA lyase family.</text>
</comment>
<keyword evidence="4" id="KW-0479">Metal-binding</keyword>